<dbReference type="EMBL" id="BAAAEI010000002">
    <property type="protein sequence ID" value="GAA0341392.1"/>
    <property type="molecule type" value="Genomic_DNA"/>
</dbReference>
<organism evidence="1 2">
    <name type="scientific">Bowmanella denitrificans</name>
    <dbReference type="NCBI Taxonomy" id="366582"/>
    <lineage>
        <taxon>Bacteria</taxon>
        <taxon>Pseudomonadati</taxon>
        <taxon>Pseudomonadota</taxon>
        <taxon>Gammaproteobacteria</taxon>
        <taxon>Alteromonadales</taxon>
        <taxon>Alteromonadaceae</taxon>
        <taxon>Bowmanella</taxon>
    </lineage>
</organism>
<evidence type="ECO:0000313" key="2">
    <source>
        <dbReference type="Proteomes" id="UP001501757"/>
    </source>
</evidence>
<sequence>MTFQFTALDHQQFNHLYGLSDEALARQGVITEIAKTPNGYPCRVSLALPEPGERMLLLNYTHLDVDSPYRSSHAIYIRDGHPSGYFAPAHIPDMFSLKRVAVRALSARHHIQAAELAQGQQELRLCIERLLDNPTTSYLHLHSPTHGCFLAKVTRSCQTDELSGG</sequence>
<dbReference type="RefSeq" id="WP_343840753.1">
    <property type="nucleotide sequence ID" value="NZ_BAAAEI010000002.1"/>
</dbReference>
<comment type="caution">
    <text evidence="1">The sequence shown here is derived from an EMBL/GenBank/DDBJ whole genome shotgun (WGS) entry which is preliminary data.</text>
</comment>
<name>A0ABP3GBC6_9ALTE</name>
<accession>A0ABP3GBC6</accession>
<dbReference type="PIRSF" id="PIRSF034110">
    <property type="entry name" value="DUF1203"/>
    <property type="match status" value="1"/>
</dbReference>
<evidence type="ECO:0000313" key="1">
    <source>
        <dbReference type="EMBL" id="GAA0341392.1"/>
    </source>
</evidence>
<dbReference type="Pfam" id="PF06718">
    <property type="entry name" value="DUF1203"/>
    <property type="match status" value="1"/>
</dbReference>
<protein>
    <submittedName>
        <fullName evidence="1">DUF1203 domain-containing protein</fullName>
    </submittedName>
</protein>
<dbReference type="InterPro" id="IPR009593">
    <property type="entry name" value="DUF1203"/>
</dbReference>
<dbReference type="Proteomes" id="UP001501757">
    <property type="component" value="Unassembled WGS sequence"/>
</dbReference>
<proteinExistence type="predicted"/>
<reference evidence="2" key="1">
    <citation type="journal article" date="2019" name="Int. J. Syst. Evol. Microbiol.">
        <title>The Global Catalogue of Microorganisms (GCM) 10K type strain sequencing project: providing services to taxonomists for standard genome sequencing and annotation.</title>
        <authorList>
            <consortium name="The Broad Institute Genomics Platform"/>
            <consortium name="The Broad Institute Genome Sequencing Center for Infectious Disease"/>
            <person name="Wu L."/>
            <person name="Ma J."/>
        </authorList>
    </citation>
    <scope>NUCLEOTIDE SEQUENCE [LARGE SCALE GENOMIC DNA]</scope>
    <source>
        <strain evidence="2">JCM 13378</strain>
    </source>
</reference>
<keyword evidence="2" id="KW-1185">Reference proteome</keyword>
<gene>
    <name evidence="1" type="ORF">GCM10009092_02350</name>
</gene>